<dbReference type="PANTHER" id="PTHR47926">
    <property type="entry name" value="PENTATRICOPEPTIDE REPEAT-CONTAINING PROTEIN"/>
    <property type="match status" value="1"/>
</dbReference>
<protein>
    <recommendedName>
        <fullName evidence="7">Pentatricopeptide repeat-containing protein</fullName>
    </recommendedName>
</protein>
<dbReference type="OrthoDB" id="1248375at2759"/>
<evidence type="ECO:0000256" key="1">
    <source>
        <dbReference type="ARBA" id="ARBA00022737"/>
    </source>
</evidence>
<feature type="repeat" description="PPR" evidence="3">
    <location>
        <begin position="400"/>
        <end position="434"/>
    </location>
</feature>
<organism evidence="4">
    <name type="scientific">Brachypodium distachyon</name>
    <name type="common">Purple false brome</name>
    <name type="synonym">Trachynia distachya</name>
    <dbReference type="NCBI Taxonomy" id="15368"/>
    <lineage>
        <taxon>Eukaryota</taxon>
        <taxon>Viridiplantae</taxon>
        <taxon>Streptophyta</taxon>
        <taxon>Embryophyta</taxon>
        <taxon>Tracheophyta</taxon>
        <taxon>Spermatophyta</taxon>
        <taxon>Magnoliopsida</taxon>
        <taxon>Liliopsida</taxon>
        <taxon>Poales</taxon>
        <taxon>Poaceae</taxon>
        <taxon>BOP clade</taxon>
        <taxon>Pooideae</taxon>
        <taxon>Stipodae</taxon>
        <taxon>Brachypodieae</taxon>
        <taxon>Brachypodium</taxon>
    </lineage>
</organism>
<evidence type="ECO:0000313" key="4">
    <source>
        <dbReference type="EMBL" id="KQJ82124.1"/>
    </source>
</evidence>
<feature type="repeat" description="PPR" evidence="3">
    <location>
        <begin position="202"/>
        <end position="239"/>
    </location>
</feature>
<evidence type="ECO:0008006" key="7">
    <source>
        <dbReference type="Google" id="ProtNLM"/>
    </source>
</evidence>
<dbReference type="ExpressionAtlas" id="A0A0Q3E763">
    <property type="expression patterns" value="baseline and differential"/>
</dbReference>
<reference evidence="5" key="3">
    <citation type="submission" date="2018-08" db="UniProtKB">
        <authorList>
            <consortium name="EnsemblPlants"/>
        </authorList>
    </citation>
    <scope>IDENTIFICATION</scope>
    <source>
        <strain evidence="5">cv. Bd21</strain>
    </source>
</reference>
<keyword evidence="1" id="KW-0677">Repeat</keyword>
<dbReference type="Gramene" id="KQJ82124">
    <property type="protein sequence ID" value="KQJ82124"/>
    <property type="gene ID" value="BRADI_5g06370v3"/>
</dbReference>
<reference evidence="4" key="2">
    <citation type="submission" date="2017-06" db="EMBL/GenBank/DDBJ databases">
        <title>WGS assembly of Brachypodium distachyon.</title>
        <authorList>
            <consortium name="The International Brachypodium Initiative"/>
            <person name="Lucas S."/>
            <person name="Harmon-Smith M."/>
            <person name="Lail K."/>
            <person name="Tice H."/>
            <person name="Grimwood J."/>
            <person name="Bruce D."/>
            <person name="Barry K."/>
            <person name="Shu S."/>
            <person name="Lindquist E."/>
            <person name="Wang M."/>
            <person name="Pitluck S."/>
            <person name="Vogel J.P."/>
            <person name="Garvin D.F."/>
            <person name="Mockler T.C."/>
            <person name="Schmutz J."/>
            <person name="Rokhsar D."/>
            <person name="Bevan M.W."/>
        </authorList>
    </citation>
    <scope>NUCLEOTIDE SEQUENCE</scope>
    <source>
        <strain evidence="4">Bd21</strain>
    </source>
</reference>
<dbReference type="Proteomes" id="UP000008810">
    <property type="component" value="Chromosome 5"/>
</dbReference>
<dbReference type="Pfam" id="PF01535">
    <property type="entry name" value="PPR"/>
    <property type="match status" value="7"/>
</dbReference>
<dbReference type="NCBIfam" id="TIGR00756">
    <property type="entry name" value="PPR"/>
    <property type="match status" value="4"/>
</dbReference>
<evidence type="ECO:0000313" key="5">
    <source>
        <dbReference type="EnsemblPlants" id="KQJ82124"/>
    </source>
</evidence>
<dbReference type="Gene3D" id="1.25.40.10">
    <property type="entry name" value="Tetratricopeptide repeat domain"/>
    <property type="match status" value="5"/>
</dbReference>
<dbReference type="FunFam" id="1.25.40.10:FF:000090">
    <property type="entry name" value="Pentatricopeptide repeat-containing protein, chloroplastic"/>
    <property type="match status" value="1"/>
</dbReference>
<feature type="repeat" description="PPR" evidence="3">
    <location>
        <begin position="536"/>
        <end position="570"/>
    </location>
</feature>
<keyword evidence="6" id="KW-1185">Reference proteome</keyword>
<dbReference type="EnsemblPlants" id="KQJ82124">
    <property type="protein sequence ID" value="KQJ82124"/>
    <property type="gene ID" value="BRADI_5g06370v3"/>
</dbReference>
<evidence type="ECO:0000313" key="6">
    <source>
        <dbReference type="Proteomes" id="UP000008810"/>
    </source>
</evidence>
<evidence type="ECO:0000256" key="3">
    <source>
        <dbReference type="PROSITE-ProRule" id="PRU00708"/>
    </source>
</evidence>
<feature type="repeat" description="PPR" evidence="3">
    <location>
        <begin position="69"/>
        <end position="103"/>
    </location>
</feature>
<name>A0A0Q3E763_BRADI</name>
<accession>A0A0Q3E763</accession>
<evidence type="ECO:0000256" key="2">
    <source>
        <dbReference type="ARBA" id="ARBA00022946"/>
    </source>
</evidence>
<dbReference type="PANTHER" id="PTHR47926:SF347">
    <property type="entry name" value="PENTATRICOPEPTIDE REPEAT-CONTAINING PROTEIN"/>
    <property type="match status" value="1"/>
</dbReference>
<dbReference type="InterPro" id="IPR046848">
    <property type="entry name" value="E_motif"/>
</dbReference>
<feature type="repeat" description="PPR" evidence="3">
    <location>
        <begin position="501"/>
        <end position="535"/>
    </location>
</feature>
<dbReference type="Pfam" id="PF20431">
    <property type="entry name" value="E_motif"/>
    <property type="match status" value="1"/>
</dbReference>
<dbReference type="InParanoid" id="A0A0Q3E763"/>
<dbReference type="InterPro" id="IPR002885">
    <property type="entry name" value="PPR_rpt"/>
</dbReference>
<sequence>MLSRSKHLFAFWKPRPPATRISRLSPRHASTLPYQDASPTAQNMRLTALLSSGDTAAARRLFDGMRRRTVVTWNAMVAGHARCGSFLDALDLAARMHRSGVSPSEATFASVLGACARGRRLCVGAQVHCQVVKSGSENFEVVGASLLDFYSSCFDLSAAHMLFDTLHPRNERLWSPMVVALVRFNLLSDALDLLDRMPAPRDVFAWTAVISGYARGASDCCRKAIGLFVRMLADHGVMPNEFTFDSVLRACVKMGALDFGRSVHGCLLRSGFDTDKLITSALVDLYCSSDAVADALLVYNDLEMPSLITSNALIGGLISMHMTDEAKIVFSQMPEHDSSTYNLMIKAYGIEGKLEQCQRMFEKMPRRNIVTLNSMMSVLLQNGKLEEGLKLFEQIKDERNTITWNSMISGYIQNNHSSEALKLFVTMRRLSIICSPSTFPTLLHACGTVGTIEQGKMVHAHLCKTPFESNGYVGTALVDMYSKCGCVSDALDAFCCITSPNVASWTSVINGLAHNGQCLKAIVEFGRMLRHRINPNEITFLGLLMASSRAGLVNKGMRFFHSMERYGLLPTVEHYTCAVDLLGRNGRIIEAEKFISAMPVPADGVAWGALLTACWYSMDLEMGEKVAEKLFFMGTKHKSAYVAMSNIYAKLGKWEDVVKVRTRLRSLDAKKEPGCSWIGVKDTVHVFLVEDRNHPERDEIYLMLEDLVSNILLHSEPDEDLYLLSGVPFA</sequence>
<reference evidence="4 5" key="1">
    <citation type="journal article" date="2010" name="Nature">
        <title>Genome sequencing and analysis of the model grass Brachypodium distachyon.</title>
        <authorList>
            <consortium name="International Brachypodium Initiative"/>
        </authorList>
    </citation>
    <scope>NUCLEOTIDE SEQUENCE [LARGE SCALE GENOMIC DNA]</scope>
    <source>
        <strain evidence="4 5">Bd21</strain>
    </source>
</reference>
<feature type="repeat" description="PPR" evidence="3">
    <location>
        <begin position="337"/>
        <end position="371"/>
    </location>
</feature>
<dbReference type="AlphaFoldDB" id="A0A0Q3E763"/>
<dbReference type="InterPro" id="IPR011990">
    <property type="entry name" value="TPR-like_helical_dom_sf"/>
</dbReference>
<dbReference type="GO" id="GO:0003723">
    <property type="term" value="F:RNA binding"/>
    <property type="evidence" value="ECO:0007669"/>
    <property type="project" value="InterPro"/>
</dbReference>
<proteinExistence type="predicted"/>
<dbReference type="InterPro" id="IPR046960">
    <property type="entry name" value="PPR_At4g14850-like_plant"/>
</dbReference>
<dbReference type="Pfam" id="PF13041">
    <property type="entry name" value="PPR_2"/>
    <property type="match status" value="2"/>
</dbReference>
<dbReference type="EMBL" id="CM000884">
    <property type="protein sequence ID" value="KQJ82124.1"/>
    <property type="molecule type" value="Genomic_DNA"/>
</dbReference>
<dbReference type="PROSITE" id="PS51375">
    <property type="entry name" value="PPR"/>
    <property type="match status" value="6"/>
</dbReference>
<keyword evidence="2" id="KW-0809">Transit peptide</keyword>
<gene>
    <name evidence="4" type="ORF">BRADI_5g06370v3</name>
</gene>
<dbReference type="GO" id="GO:0009451">
    <property type="term" value="P:RNA modification"/>
    <property type="evidence" value="ECO:0007669"/>
    <property type="project" value="InterPro"/>
</dbReference>